<evidence type="ECO:0000313" key="10">
    <source>
        <dbReference type="EMBL" id="PJZ70070.1"/>
    </source>
</evidence>
<reference evidence="12 13" key="1">
    <citation type="submission" date="2017-07" db="EMBL/GenBank/DDBJ databases">
        <title>Leptospira spp. isolated from tropical soils.</title>
        <authorList>
            <person name="Thibeaux R."/>
            <person name="Iraola G."/>
            <person name="Ferres I."/>
            <person name="Bierque E."/>
            <person name="Girault D."/>
            <person name="Soupe-Gilbert M.-E."/>
            <person name="Picardeau M."/>
            <person name="Goarant C."/>
        </authorList>
    </citation>
    <scope>NUCLEOTIDE SEQUENCE [LARGE SCALE GENOMIC DNA]</scope>
    <source>
        <strain evidence="11 13">FH1-B-B1</strain>
        <strain evidence="10 12">FH1-B-C1</strain>
    </source>
</reference>
<feature type="binding site" evidence="8">
    <location>
        <position position="124"/>
    </location>
    <ligand>
        <name>Mg(2+)</name>
        <dbReference type="ChEBI" id="CHEBI:18420"/>
    </ligand>
</feature>
<evidence type="ECO:0000313" key="12">
    <source>
        <dbReference type="Proteomes" id="UP000231962"/>
    </source>
</evidence>
<comment type="domain">
    <text evidence="8">The N-terminal domain determines nucleotide recognition and specific binding, while the C-terminal domain determines the specific binding to the target protein.</text>
</comment>
<keyword evidence="6 8" id="KW-0342">GTP-binding</keyword>
<keyword evidence="1 8" id="KW-0963">Cytoplasm</keyword>
<name>A0A2M9ZMF5_9LEPT</name>
<dbReference type="PANTHER" id="PTHR19136">
    <property type="entry name" value="MOLYBDENUM COFACTOR GUANYLYLTRANSFERASE"/>
    <property type="match status" value="1"/>
</dbReference>
<keyword evidence="12" id="KW-1185">Reference proteome</keyword>
<comment type="function">
    <text evidence="8">Transfers a GMP moiety from GTP to Mo-molybdopterin (Mo-MPT) cofactor (Moco or molybdenum cofactor) to form Mo-molybdopterin guanine dinucleotide (Mo-MGD) cofactor.</text>
</comment>
<comment type="catalytic activity">
    <reaction evidence="8">
        <text>Mo-molybdopterin + GTP + H(+) = Mo-molybdopterin guanine dinucleotide + diphosphate</text>
        <dbReference type="Rhea" id="RHEA:34243"/>
        <dbReference type="ChEBI" id="CHEBI:15378"/>
        <dbReference type="ChEBI" id="CHEBI:33019"/>
        <dbReference type="ChEBI" id="CHEBI:37565"/>
        <dbReference type="ChEBI" id="CHEBI:71302"/>
        <dbReference type="ChEBI" id="CHEBI:71310"/>
        <dbReference type="EC" id="2.7.7.77"/>
    </reaction>
</comment>
<sequence>MDPQLGQWAVSMNTKNKTRTIALILVGGFSSRMGEDKSFLRVRSNFDSKTFLQSVLQRVSFLCETVYISLRKEQVSDYLSAISPENLILDEELPLEGPLKGILSTYRFLKKNGTMESILVVPVDMPLVRIRTLERLIREQVSSQIGVFYKTENQLEPLCGLYHSQTLDNLSRLLDSGRLSTFSPKELLEKLGPRLLELPENEKKFFRNVNTPSEHQNLTPKSTD</sequence>
<dbReference type="InterPro" id="IPR013482">
    <property type="entry name" value="Molybde_CF_guanTrfase"/>
</dbReference>
<evidence type="ECO:0000256" key="6">
    <source>
        <dbReference type="ARBA" id="ARBA00023134"/>
    </source>
</evidence>
<evidence type="ECO:0000256" key="3">
    <source>
        <dbReference type="ARBA" id="ARBA00022723"/>
    </source>
</evidence>
<keyword evidence="3 8" id="KW-0479">Metal-binding</keyword>
<dbReference type="GO" id="GO:0061603">
    <property type="term" value="F:molybdenum cofactor guanylyltransferase activity"/>
    <property type="evidence" value="ECO:0007669"/>
    <property type="project" value="UniProtKB-EC"/>
</dbReference>
<evidence type="ECO:0000256" key="5">
    <source>
        <dbReference type="ARBA" id="ARBA00022842"/>
    </source>
</evidence>
<comment type="caution">
    <text evidence="11">The sequence shown here is derived from an EMBL/GenBank/DDBJ whole genome shotgun (WGS) entry which is preliminary data.</text>
</comment>
<dbReference type="EMBL" id="NPDZ01000005">
    <property type="protein sequence ID" value="PJZ73258.1"/>
    <property type="molecule type" value="Genomic_DNA"/>
</dbReference>
<feature type="binding site" evidence="8">
    <location>
        <position position="90"/>
    </location>
    <ligand>
        <name>GTP</name>
        <dbReference type="ChEBI" id="CHEBI:37565"/>
    </ligand>
</feature>
<gene>
    <name evidence="8" type="primary">mobA</name>
    <name evidence="10" type="ORF">CH360_07500</name>
    <name evidence="11" type="ORF">CH373_09755</name>
</gene>
<evidence type="ECO:0000256" key="4">
    <source>
        <dbReference type="ARBA" id="ARBA00022741"/>
    </source>
</evidence>
<evidence type="ECO:0000259" key="9">
    <source>
        <dbReference type="Pfam" id="PF12804"/>
    </source>
</evidence>
<dbReference type="GO" id="GO:0006777">
    <property type="term" value="P:Mo-molybdopterin cofactor biosynthetic process"/>
    <property type="evidence" value="ECO:0007669"/>
    <property type="project" value="UniProtKB-KW"/>
</dbReference>
<dbReference type="Pfam" id="PF12804">
    <property type="entry name" value="NTP_transf_3"/>
    <property type="match status" value="1"/>
</dbReference>
<dbReference type="Gene3D" id="3.90.550.10">
    <property type="entry name" value="Spore Coat Polysaccharide Biosynthesis Protein SpsA, Chain A"/>
    <property type="match status" value="1"/>
</dbReference>
<evidence type="ECO:0000313" key="11">
    <source>
        <dbReference type="EMBL" id="PJZ73258.1"/>
    </source>
</evidence>
<comment type="similarity">
    <text evidence="8">Belongs to the MobA family.</text>
</comment>
<dbReference type="SUPFAM" id="SSF53448">
    <property type="entry name" value="Nucleotide-diphospho-sugar transferases"/>
    <property type="match status" value="1"/>
</dbReference>
<evidence type="ECO:0000313" key="13">
    <source>
        <dbReference type="Proteomes" id="UP000231990"/>
    </source>
</evidence>
<comment type="caution">
    <text evidence="8">Lacks conserved residue(s) required for the propagation of feature annotation.</text>
</comment>
<dbReference type="Proteomes" id="UP000231990">
    <property type="component" value="Unassembled WGS sequence"/>
</dbReference>
<keyword evidence="5 8" id="KW-0460">Magnesium</keyword>
<organism evidence="11 13">
    <name type="scientific">Leptospira perolatii</name>
    <dbReference type="NCBI Taxonomy" id="2023191"/>
    <lineage>
        <taxon>Bacteria</taxon>
        <taxon>Pseudomonadati</taxon>
        <taxon>Spirochaetota</taxon>
        <taxon>Spirochaetia</taxon>
        <taxon>Leptospirales</taxon>
        <taxon>Leptospiraceae</taxon>
        <taxon>Leptospira</taxon>
    </lineage>
</organism>
<comment type="subcellular location">
    <subcellularLocation>
        <location evidence="8">Cytoplasm</location>
    </subcellularLocation>
</comment>
<feature type="binding site" evidence="8">
    <location>
        <position position="37"/>
    </location>
    <ligand>
        <name>GTP</name>
        <dbReference type="ChEBI" id="CHEBI:37565"/>
    </ligand>
</feature>
<feature type="domain" description="MobA-like NTP transferase" evidence="9">
    <location>
        <begin position="22"/>
        <end position="181"/>
    </location>
</feature>
<dbReference type="OrthoDB" id="9788394at2"/>
<dbReference type="InterPro" id="IPR025877">
    <property type="entry name" value="MobA-like_NTP_Trfase"/>
</dbReference>
<feature type="binding site" evidence="8">
    <location>
        <begin position="25"/>
        <end position="27"/>
    </location>
    <ligand>
        <name>GTP</name>
        <dbReference type="ChEBI" id="CHEBI:37565"/>
    </ligand>
</feature>
<protein>
    <recommendedName>
        <fullName evidence="8">Probable molybdenum cofactor guanylyltransferase</fullName>
        <shortName evidence="8">MoCo guanylyltransferase</shortName>
        <ecNumber evidence="8">2.7.7.77</ecNumber>
    </recommendedName>
    <alternativeName>
        <fullName evidence="8">GTP:molybdopterin guanylyltransferase</fullName>
    </alternativeName>
    <alternativeName>
        <fullName evidence="8">Mo-MPT guanylyltransferase</fullName>
    </alternativeName>
    <alternativeName>
        <fullName evidence="8">Molybdopterin guanylyltransferase</fullName>
    </alternativeName>
    <alternativeName>
        <fullName evidence="8">Molybdopterin-guanine dinucleotide synthase</fullName>
        <shortName evidence="8">MGD synthase</shortName>
    </alternativeName>
</protein>
<evidence type="ECO:0000256" key="1">
    <source>
        <dbReference type="ARBA" id="ARBA00022490"/>
    </source>
</evidence>
<keyword evidence="7 8" id="KW-0501">Molybdenum cofactor biosynthesis</keyword>
<dbReference type="GO" id="GO:0046872">
    <property type="term" value="F:metal ion binding"/>
    <property type="evidence" value="ECO:0007669"/>
    <property type="project" value="UniProtKB-KW"/>
</dbReference>
<evidence type="ECO:0000256" key="2">
    <source>
        <dbReference type="ARBA" id="ARBA00022679"/>
    </source>
</evidence>
<keyword evidence="4 8" id="KW-0547">Nucleotide-binding</keyword>
<proteinExistence type="inferred from homology"/>
<dbReference type="Proteomes" id="UP000231962">
    <property type="component" value="Unassembled WGS sequence"/>
</dbReference>
<keyword evidence="2 8" id="KW-0808">Transferase</keyword>
<evidence type="ECO:0000256" key="8">
    <source>
        <dbReference type="HAMAP-Rule" id="MF_00316"/>
    </source>
</evidence>
<comment type="cofactor">
    <cofactor evidence="8">
        <name>Mg(2+)</name>
        <dbReference type="ChEBI" id="CHEBI:18420"/>
    </cofactor>
</comment>
<dbReference type="EMBL" id="NPDY01000005">
    <property type="protein sequence ID" value="PJZ70070.1"/>
    <property type="molecule type" value="Genomic_DNA"/>
</dbReference>
<dbReference type="InterPro" id="IPR029044">
    <property type="entry name" value="Nucleotide-diphossugar_trans"/>
</dbReference>
<dbReference type="AlphaFoldDB" id="A0A2M9ZMF5"/>
<evidence type="ECO:0000256" key="7">
    <source>
        <dbReference type="ARBA" id="ARBA00023150"/>
    </source>
</evidence>
<dbReference type="EC" id="2.7.7.77" evidence="8"/>
<dbReference type="GO" id="GO:0005525">
    <property type="term" value="F:GTP binding"/>
    <property type="evidence" value="ECO:0007669"/>
    <property type="project" value="UniProtKB-UniRule"/>
</dbReference>
<feature type="binding site" evidence="8">
    <location>
        <position position="124"/>
    </location>
    <ligand>
        <name>GTP</name>
        <dbReference type="ChEBI" id="CHEBI:37565"/>
    </ligand>
</feature>
<accession>A0A2M9ZMF5</accession>
<dbReference type="HAMAP" id="MF_00316">
    <property type="entry name" value="MobA"/>
    <property type="match status" value="1"/>
</dbReference>
<dbReference type="CDD" id="cd02503">
    <property type="entry name" value="MobA"/>
    <property type="match status" value="1"/>
</dbReference>
<dbReference type="PANTHER" id="PTHR19136:SF81">
    <property type="entry name" value="MOLYBDENUM COFACTOR GUANYLYLTRANSFERASE"/>
    <property type="match status" value="1"/>
</dbReference>
<dbReference type="GO" id="GO:0005737">
    <property type="term" value="C:cytoplasm"/>
    <property type="evidence" value="ECO:0007669"/>
    <property type="project" value="UniProtKB-SubCell"/>
</dbReference>